<dbReference type="Gene3D" id="3.30.200.20">
    <property type="entry name" value="Phosphorylase Kinase, domain 1"/>
    <property type="match status" value="1"/>
</dbReference>
<dbReference type="AlphaFoldDB" id="A0A147KHX1"/>
<dbReference type="PROSITE" id="PS00108">
    <property type="entry name" value="PROTEIN_KINASE_ST"/>
    <property type="match status" value="1"/>
</dbReference>
<evidence type="ECO:0000256" key="7">
    <source>
        <dbReference type="PROSITE-ProRule" id="PRU10141"/>
    </source>
</evidence>
<dbReference type="PANTHER" id="PTHR43289:SF6">
    <property type="entry name" value="SERINE_THREONINE-PROTEIN KINASE NEKL-3"/>
    <property type="match status" value="1"/>
</dbReference>
<keyword evidence="4 7" id="KW-0547">Nucleotide-binding</keyword>
<evidence type="ECO:0000256" key="2">
    <source>
        <dbReference type="ARBA" id="ARBA00022527"/>
    </source>
</evidence>
<dbReference type="GO" id="GO:0005524">
    <property type="term" value="F:ATP binding"/>
    <property type="evidence" value="ECO:0007669"/>
    <property type="project" value="UniProtKB-UniRule"/>
</dbReference>
<dbReference type="Gene3D" id="1.10.510.10">
    <property type="entry name" value="Transferase(Phosphotransferase) domain 1"/>
    <property type="match status" value="1"/>
</dbReference>
<dbReference type="PANTHER" id="PTHR43289">
    <property type="entry name" value="MITOGEN-ACTIVATED PROTEIN KINASE KINASE KINASE 20-RELATED"/>
    <property type="match status" value="1"/>
</dbReference>
<evidence type="ECO:0000256" key="1">
    <source>
        <dbReference type="ARBA" id="ARBA00012513"/>
    </source>
</evidence>
<dbReference type="EMBL" id="LGEM01000075">
    <property type="protein sequence ID" value="KUP96799.1"/>
    <property type="molecule type" value="Genomic_DNA"/>
</dbReference>
<proteinExistence type="predicted"/>
<organism evidence="9 10">
    <name type="scientific">Thermobifida cellulosilytica TB100</name>
    <dbReference type="NCBI Taxonomy" id="665004"/>
    <lineage>
        <taxon>Bacteria</taxon>
        <taxon>Bacillati</taxon>
        <taxon>Actinomycetota</taxon>
        <taxon>Actinomycetes</taxon>
        <taxon>Streptosporangiales</taxon>
        <taxon>Nocardiopsidaceae</taxon>
        <taxon>Thermobifida</taxon>
    </lineage>
</organism>
<dbReference type="PROSITE" id="PS00107">
    <property type="entry name" value="PROTEIN_KINASE_ATP"/>
    <property type="match status" value="1"/>
</dbReference>
<keyword evidence="3" id="KW-0808">Transferase</keyword>
<dbReference type="Proteomes" id="UP000074382">
    <property type="component" value="Unassembled WGS sequence"/>
</dbReference>
<keyword evidence="2 9" id="KW-0723">Serine/threonine-protein kinase</keyword>
<evidence type="ECO:0000313" key="9">
    <source>
        <dbReference type="EMBL" id="KUP96799.1"/>
    </source>
</evidence>
<evidence type="ECO:0000313" key="10">
    <source>
        <dbReference type="Proteomes" id="UP000074382"/>
    </source>
</evidence>
<dbReference type="RefSeq" id="WP_157080167.1">
    <property type="nucleotide sequence ID" value="NZ_KQ950181.1"/>
</dbReference>
<protein>
    <recommendedName>
        <fullName evidence="1">non-specific serine/threonine protein kinase</fullName>
        <ecNumber evidence="1">2.7.11.1</ecNumber>
    </recommendedName>
</protein>
<accession>A0A147KHX1</accession>
<dbReference type="GO" id="GO:0004674">
    <property type="term" value="F:protein serine/threonine kinase activity"/>
    <property type="evidence" value="ECO:0007669"/>
    <property type="project" value="UniProtKB-KW"/>
</dbReference>
<evidence type="ECO:0000256" key="4">
    <source>
        <dbReference type="ARBA" id="ARBA00022741"/>
    </source>
</evidence>
<dbReference type="OrthoDB" id="9762169at2"/>
<dbReference type="InterPro" id="IPR017441">
    <property type="entry name" value="Protein_kinase_ATP_BS"/>
</dbReference>
<dbReference type="PATRIC" id="fig|665004.4.peg.1875"/>
<dbReference type="InterPro" id="IPR011009">
    <property type="entry name" value="Kinase-like_dom_sf"/>
</dbReference>
<dbReference type="InterPro" id="IPR000719">
    <property type="entry name" value="Prot_kinase_dom"/>
</dbReference>
<dbReference type="CDD" id="cd14014">
    <property type="entry name" value="STKc_PknB_like"/>
    <property type="match status" value="1"/>
</dbReference>
<dbReference type="PROSITE" id="PS50011">
    <property type="entry name" value="PROTEIN_KINASE_DOM"/>
    <property type="match status" value="1"/>
</dbReference>
<evidence type="ECO:0000256" key="3">
    <source>
        <dbReference type="ARBA" id="ARBA00022679"/>
    </source>
</evidence>
<keyword evidence="6 7" id="KW-0067">ATP-binding</keyword>
<keyword evidence="5 9" id="KW-0418">Kinase</keyword>
<evidence type="ECO:0000259" key="8">
    <source>
        <dbReference type="PROSITE" id="PS50011"/>
    </source>
</evidence>
<keyword evidence="10" id="KW-1185">Reference proteome</keyword>
<dbReference type="SUPFAM" id="SSF56112">
    <property type="entry name" value="Protein kinase-like (PK-like)"/>
    <property type="match status" value="1"/>
</dbReference>
<dbReference type="SMART" id="SM00220">
    <property type="entry name" value="S_TKc"/>
    <property type="match status" value="1"/>
</dbReference>
<feature type="non-terminal residue" evidence="9">
    <location>
        <position position="201"/>
    </location>
</feature>
<feature type="domain" description="Protein kinase" evidence="8">
    <location>
        <begin position="11"/>
        <end position="201"/>
    </location>
</feature>
<gene>
    <name evidence="9" type="ORF">AC529_10300</name>
</gene>
<dbReference type="STRING" id="665004.AC529_10300"/>
<name>A0A147KHX1_THECS</name>
<dbReference type="Pfam" id="PF00069">
    <property type="entry name" value="Pkinase"/>
    <property type="match status" value="1"/>
</dbReference>
<comment type="caution">
    <text evidence="9">The sequence shown here is derived from an EMBL/GenBank/DDBJ whole genome shotgun (WGS) entry which is preliminary data.</text>
</comment>
<sequence>MQSEMVLAGRYRLEERLGRGGMGEVWRAFDPHLEREVAVKVIVGGGGDDVLIRRFQREARIAAGIQHPGITAVHDFGRHDGQLFLVMELLRGRDLGAVLADHPEGLPLDLLVSVSVQAAEALRAAHAHRVVHRDLKPGNLFLLDTGHVKICDFGIAHIADATSQLTAVGTALGTPAFMPPEQWKGEEVDASSDVYAFGAVL</sequence>
<dbReference type="EC" id="2.7.11.1" evidence="1"/>
<evidence type="ECO:0000256" key="6">
    <source>
        <dbReference type="ARBA" id="ARBA00022840"/>
    </source>
</evidence>
<evidence type="ECO:0000256" key="5">
    <source>
        <dbReference type="ARBA" id="ARBA00022777"/>
    </source>
</evidence>
<dbReference type="InterPro" id="IPR008271">
    <property type="entry name" value="Ser/Thr_kinase_AS"/>
</dbReference>
<reference evidence="10" key="1">
    <citation type="journal article" date="2017" name="Acta Aliment.">
        <title>Plant polysaccharide degrading enzyme system of Thermpbifida cellulosilytica TB100 revealed by de novo genome project data.</title>
        <authorList>
            <person name="Toth A."/>
            <person name="Baka E."/>
            <person name="Luzics S."/>
            <person name="Bata-Vidacs I."/>
            <person name="Nagy I."/>
            <person name="Balint B."/>
            <person name="Herceg R."/>
            <person name="Olasz F."/>
            <person name="Wilk T."/>
            <person name="Nagy T."/>
            <person name="Kriszt B."/>
            <person name="Nagy I."/>
            <person name="Kukolya J."/>
        </authorList>
    </citation>
    <scope>NUCLEOTIDE SEQUENCE [LARGE SCALE GENOMIC DNA]</scope>
    <source>
        <strain evidence="10">TB100</strain>
    </source>
</reference>
<feature type="binding site" evidence="7">
    <location>
        <position position="40"/>
    </location>
    <ligand>
        <name>ATP</name>
        <dbReference type="ChEBI" id="CHEBI:30616"/>
    </ligand>
</feature>